<sequence>MEEENHTVLSQFLLLGLSEEPELQSILFGLFLSMYLVTLINEDVIESKYKAFSTCGSHICVISLYYGTRLLEYLSFTLTHSSQGFTVSSVMYTVVTPMLNHFIYSLRNMDVKGALGRLFSRAASSH</sequence>
<dbReference type="EMBL" id="JAATJV010156858">
    <property type="protein sequence ID" value="MBZ3870918.1"/>
    <property type="molecule type" value="Genomic_DNA"/>
</dbReference>
<protein>
    <submittedName>
        <fullName evidence="10">Olfactory receptor 867</fullName>
    </submittedName>
</protein>
<keyword evidence="3" id="KW-1003">Cell membrane</keyword>
<evidence type="ECO:0000256" key="7">
    <source>
        <dbReference type="ARBA" id="ARBA00023136"/>
    </source>
</evidence>
<keyword evidence="6" id="KW-0297">G-protein coupled receptor</keyword>
<dbReference type="PANTHER" id="PTHR48001">
    <property type="entry name" value="OLFACTORY RECEPTOR"/>
    <property type="match status" value="1"/>
</dbReference>
<dbReference type="GO" id="GO:0004930">
    <property type="term" value="F:G protein-coupled receptor activity"/>
    <property type="evidence" value="ECO:0007669"/>
    <property type="project" value="UniProtKB-KW"/>
</dbReference>
<evidence type="ECO:0000256" key="2">
    <source>
        <dbReference type="ARBA" id="ARBA00010663"/>
    </source>
</evidence>
<accession>A0AA41MFC5</accession>
<evidence type="ECO:0000256" key="9">
    <source>
        <dbReference type="ARBA" id="ARBA00023224"/>
    </source>
</evidence>
<keyword evidence="11" id="KW-1185">Reference proteome</keyword>
<comment type="caution">
    <text evidence="10">The sequence shown here is derived from an EMBL/GenBank/DDBJ whole genome shotgun (WGS) entry which is preliminary data.</text>
</comment>
<dbReference type="GO" id="GO:0005886">
    <property type="term" value="C:plasma membrane"/>
    <property type="evidence" value="ECO:0007669"/>
    <property type="project" value="UniProtKB-SubCell"/>
</dbReference>
<reference evidence="10" key="1">
    <citation type="submission" date="2020-03" db="EMBL/GenBank/DDBJ databases">
        <title>Studies in the Genomics of Life Span.</title>
        <authorList>
            <person name="Glass D."/>
        </authorList>
    </citation>
    <scope>NUCLEOTIDE SEQUENCE</scope>
    <source>
        <strain evidence="10">SUZIE</strain>
        <tissue evidence="10">Muscle</tissue>
    </source>
</reference>
<evidence type="ECO:0000256" key="1">
    <source>
        <dbReference type="ARBA" id="ARBA00004651"/>
    </source>
</evidence>
<keyword evidence="7" id="KW-0472">Membrane</keyword>
<comment type="similarity">
    <text evidence="2">Belongs to the G-protein coupled receptor 1 family.</text>
</comment>
<evidence type="ECO:0000256" key="3">
    <source>
        <dbReference type="ARBA" id="ARBA00022475"/>
    </source>
</evidence>
<name>A0AA41MFC5_SCICA</name>
<proteinExistence type="inferred from homology"/>
<dbReference type="AlphaFoldDB" id="A0AA41MFC5"/>
<dbReference type="InterPro" id="IPR000725">
    <property type="entry name" value="Olfact_rcpt"/>
</dbReference>
<evidence type="ECO:0000256" key="4">
    <source>
        <dbReference type="ARBA" id="ARBA00022692"/>
    </source>
</evidence>
<evidence type="ECO:0000256" key="5">
    <source>
        <dbReference type="ARBA" id="ARBA00022989"/>
    </source>
</evidence>
<evidence type="ECO:0000256" key="8">
    <source>
        <dbReference type="ARBA" id="ARBA00023170"/>
    </source>
</evidence>
<dbReference type="SUPFAM" id="SSF81321">
    <property type="entry name" value="Family A G protein-coupled receptor-like"/>
    <property type="match status" value="1"/>
</dbReference>
<organism evidence="10 11">
    <name type="scientific">Sciurus carolinensis</name>
    <name type="common">Eastern gray squirrel</name>
    <dbReference type="NCBI Taxonomy" id="30640"/>
    <lineage>
        <taxon>Eukaryota</taxon>
        <taxon>Metazoa</taxon>
        <taxon>Chordata</taxon>
        <taxon>Craniata</taxon>
        <taxon>Vertebrata</taxon>
        <taxon>Euteleostomi</taxon>
        <taxon>Mammalia</taxon>
        <taxon>Eutheria</taxon>
        <taxon>Euarchontoglires</taxon>
        <taxon>Glires</taxon>
        <taxon>Rodentia</taxon>
        <taxon>Sciuromorpha</taxon>
        <taxon>Sciuridae</taxon>
        <taxon>Sciurinae</taxon>
        <taxon>Sciurini</taxon>
        <taxon>Sciurus</taxon>
    </lineage>
</organism>
<dbReference type="Gene3D" id="1.20.1070.10">
    <property type="entry name" value="Rhodopsin 7-helix transmembrane proteins"/>
    <property type="match status" value="1"/>
</dbReference>
<keyword evidence="9" id="KW-0807">Transducer</keyword>
<dbReference type="Proteomes" id="UP001166674">
    <property type="component" value="Unassembled WGS sequence"/>
</dbReference>
<keyword evidence="5" id="KW-1133">Transmembrane helix</keyword>
<dbReference type="PRINTS" id="PR00245">
    <property type="entry name" value="OLFACTORYR"/>
</dbReference>
<comment type="subcellular location">
    <subcellularLocation>
        <location evidence="1">Cell membrane</location>
        <topology evidence="1">Multi-pass membrane protein</topology>
    </subcellularLocation>
</comment>
<gene>
    <name evidence="10" type="ORF">SUZIE_110340</name>
</gene>
<evidence type="ECO:0000313" key="10">
    <source>
        <dbReference type="EMBL" id="MBZ3870918.1"/>
    </source>
</evidence>
<dbReference type="Pfam" id="PF13853">
    <property type="entry name" value="7tm_4"/>
    <property type="match status" value="1"/>
</dbReference>
<dbReference type="GO" id="GO:0004984">
    <property type="term" value="F:olfactory receptor activity"/>
    <property type="evidence" value="ECO:0007669"/>
    <property type="project" value="InterPro"/>
</dbReference>
<keyword evidence="8 10" id="KW-0675">Receptor</keyword>
<dbReference type="FunFam" id="1.10.1220.70:FF:000001">
    <property type="entry name" value="Olfactory receptor"/>
    <property type="match status" value="1"/>
</dbReference>
<keyword evidence="4" id="KW-0812">Transmembrane</keyword>
<evidence type="ECO:0000256" key="6">
    <source>
        <dbReference type="ARBA" id="ARBA00023040"/>
    </source>
</evidence>
<evidence type="ECO:0000313" key="11">
    <source>
        <dbReference type="Proteomes" id="UP001166674"/>
    </source>
</evidence>